<dbReference type="GO" id="GO:0046872">
    <property type="term" value="F:metal ion binding"/>
    <property type="evidence" value="ECO:0007669"/>
    <property type="project" value="UniProtKB-KW"/>
</dbReference>
<dbReference type="PROSITE" id="PS51384">
    <property type="entry name" value="FAD_FR"/>
    <property type="match status" value="1"/>
</dbReference>
<evidence type="ECO:0000256" key="6">
    <source>
        <dbReference type="ARBA" id="ARBA00023002"/>
    </source>
</evidence>
<evidence type="ECO:0000256" key="4">
    <source>
        <dbReference type="ARBA" id="ARBA00022723"/>
    </source>
</evidence>
<sequence length="214" mass="23841">MMNDNSFELTLKYSYGKKIKAKGGQFIFIQLPFCKIDEYHPFSILQSLNQDKIIKLGIKKSGDFTDKLANASKGTTVKVKGIYGHFTAPKDNNPVLAIAGGIGITPCISLLQSLSQQRKGYLLWSVSSENDIIFNEEIQTLVQTHPNIKIIYHDTSKHGYLNSKVLKENINELTTNKPIDCFICGPAPMSKSVIHNLESLGVSDNRILSEGFIF</sequence>
<dbReference type="InterPro" id="IPR001433">
    <property type="entry name" value="OxRdtase_FAD/NAD-bd"/>
</dbReference>
<protein>
    <recommendedName>
        <fullName evidence="9">FAD-binding FR-type domain-containing protein</fullName>
    </recommendedName>
</protein>
<evidence type="ECO:0000313" key="10">
    <source>
        <dbReference type="EMBL" id="HIX01809.1"/>
    </source>
</evidence>
<evidence type="ECO:0000256" key="2">
    <source>
        <dbReference type="ARBA" id="ARBA00022630"/>
    </source>
</evidence>
<dbReference type="Gene3D" id="2.40.30.10">
    <property type="entry name" value="Translation factors"/>
    <property type="match status" value="1"/>
</dbReference>
<dbReference type="GO" id="GO:0016491">
    <property type="term" value="F:oxidoreductase activity"/>
    <property type="evidence" value="ECO:0007669"/>
    <property type="project" value="UniProtKB-KW"/>
</dbReference>
<keyword evidence="2" id="KW-0285">Flavoprotein</keyword>
<dbReference type="PIRSF" id="PIRSF006816">
    <property type="entry name" value="Cyc3_hyd_g"/>
    <property type="match status" value="1"/>
</dbReference>
<dbReference type="GO" id="GO:0051537">
    <property type="term" value="F:2 iron, 2 sulfur cluster binding"/>
    <property type="evidence" value="ECO:0007669"/>
    <property type="project" value="UniProtKB-KW"/>
</dbReference>
<dbReference type="InterPro" id="IPR017927">
    <property type="entry name" value="FAD-bd_FR_type"/>
</dbReference>
<dbReference type="PANTHER" id="PTHR47354:SF8">
    <property type="entry name" value="1,2-PHENYLACETYL-COA EPOXIDASE, SUBUNIT E"/>
    <property type="match status" value="1"/>
</dbReference>
<comment type="cofactor">
    <cofactor evidence="1">
        <name>FAD</name>
        <dbReference type="ChEBI" id="CHEBI:57692"/>
    </cofactor>
</comment>
<evidence type="ECO:0000313" key="11">
    <source>
        <dbReference type="Proteomes" id="UP000823963"/>
    </source>
</evidence>
<feature type="domain" description="FAD-binding FR-type" evidence="9">
    <location>
        <begin position="1"/>
        <end position="89"/>
    </location>
</feature>
<evidence type="ECO:0000256" key="8">
    <source>
        <dbReference type="ARBA" id="ARBA00023014"/>
    </source>
</evidence>
<keyword evidence="6" id="KW-0560">Oxidoreductase</keyword>
<name>A0A9D2A9R8_9LACO</name>
<dbReference type="InterPro" id="IPR050415">
    <property type="entry name" value="MRET"/>
</dbReference>
<organism evidence="10 11">
    <name type="scientific">Candidatus Ligilactobacillus excrementigallinarum</name>
    <dbReference type="NCBI Taxonomy" id="2838641"/>
    <lineage>
        <taxon>Bacteria</taxon>
        <taxon>Bacillati</taxon>
        <taxon>Bacillota</taxon>
        <taxon>Bacilli</taxon>
        <taxon>Lactobacillales</taxon>
        <taxon>Lactobacillaceae</taxon>
        <taxon>Ligilactobacillus</taxon>
    </lineage>
</organism>
<evidence type="ECO:0000259" key="9">
    <source>
        <dbReference type="PROSITE" id="PS51384"/>
    </source>
</evidence>
<evidence type="ECO:0000256" key="5">
    <source>
        <dbReference type="ARBA" id="ARBA00022827"/>
    </source>
</evidence>
<dbReference type="GO" id="GO:0050660">
    <property type="term" value="F:flavin adenine dinucleotide binding"/>
    <property type="evidence" value="ECO:0007669"/>
    <property type="project" value="InterPro"/>
</dbReference>
<dbReference type="Gene3D" id="3.40.50.80">
    <property type="entry name" value="Nucleotide-binding domain of ferredoxin-NADP reductase (FNR) module"/>
    <property type="match status" value="1"/>
</dbReference>
<dbReference type="Pfam" id="PF08022">
    <property type="entry name" value="FAD_binding_8"/>
    <property type="match status" value="1"/>
</dbReference>
<dbReference type="InterPro" id="IPR013112">
    <property type="entry name" value="FAD-bd_8"/>
</dbReference>
<dbReference type="Proteomes" id="UP000823963">
    <property type="component" value="Unassembled WGS sequence"/>
</dbReference>
<reference evidence="10" key="1">
    <citation type="journal article" date="2021" name="PeerJ">
        <title>Extensive microbial diversity within the chicken gut microbiome revealed by metagenomics and culture.</title>
        <authorList>
            <person name="Gilroy R."/>
            <person name="Ravi A."/>
            <person name="Getino M."/>
            <person name="Pursley I."/>
            <person name="Horton D.L."/>
            <person name="Alikhan N.F."/>
            <person name="Baker D."/>
            <person name="Gharbi K."/>
            <person name="Hall N."/>
            <person name="Watson M."/>
            <person name="Adriaenssens E.M."/>
            <person name="Foster-Nyarko E."/>
            <person name="Jarju S."/>
            <person name="Secka A."/>
            <person name="Antonio M."/>
            <person name="Oren A."/>
            <person name="Chaudhuri R.R."/>
            <person name="La Ragione R."/>
            <person name="Hildebrand F."/>
            <person name="Pallen M.J."/>
        </authorList>
    </citation>
    <scope>NUCLEOTIDE SEQUENCE</scope>
    <source>
        <strain evidence="10">6627</strain>
    </source>
</reference>
<evidence type="ECO:0000256" key="7">
    <source>
        <dbReference type="ARBA" id="ARBA00023004"/>
    </source>
</evidence>
<dbReference type="AlphaFoldDB" id="A0A9D2A9R8"/>
<dbReference type="InterPro" id="IPR017938">
    <property type="entry name" value="Riboflavin_synthase-like_b-brl"/>
</dbReference>
<dbReference type="InterPro" id="IPR039261">
    <property type="entry name" value="FNR_nucleotide-bd"/>
</dbReference>
<keyword evidence="5" id="KW-0274">FAD</keyword>
<keyword evidence="4" id="KW-0479">Metal-binding</keyword>
<keyword evidence="7" id="KW-0408">Iron</keyword>
<evidence type="ECO:0000256" key="1">
    <source>
        <dbReference type="ARBA" id="ARBA00001974"/>
    </source>
</evidence>
<proteinExistence type="predicted"/>
<dbReference type="EMBL" id="DXFP01000028">
    <property type="protein sequence ID" value="HIX01809.1"/>
    <property type="molecule type" value="Genomic_DNA"/>
</dbReference>
<keyword evidence="8" id="KW-0411">Iron-sulfur</keyword>
<evidence type="ECO:0000256" key="3">
    <source>
        <dbReference type="ARBA" id="ARBA00022714"/>
    </source>
</evidence>
<dbReference type="PRINTS" id="PR00410">
    <property type="entry name" value="PHEHYDRXLASE"/>
</dbReference>
<gene>
    <name evidence="10" type="ORF">H9861_03545</name>
</gene>
<reference evidence="10" key="2">
    <citation type="submission" date="2021-04" db="EMBL/GenBank/DDBJ databases">
        <authorList>
            <person name="Gilroy R."/>
        </authorList>
    </citation>
    <scope>NUCLEOTIDE SEQUENCE</scope>
    <source>
        <strain evidence="10">6627</strain>
    </source>
</reference>
<keyword evidence="3" id="KW-0001">2Fe-2S</keyword>
<dbReference type="GO" id="GO:0006221">
    <property type="term" value="P:pyrimidine nucleotide biosynthetic process"/>
    <property type="evidence" value="ECO:0007669"/>
    <property type="project" value="InterPro"/>
</dbReference>
<comment type="caution">
    <text evidence="10">The sequence shown here is derived from an EMBL/GenBank/DDBJ whole genome shotgun (WGS) entry which is preliminary data.</text>
</comment>
<accession>A0A9D2A9R8</accession>
<dbReference type="SUPFAM" id="SSF63380">
    <property type="entry name" value="Riboflavin synthase domain-like"/>
    <property type="match status" value="1"/>
</dbReference>
<dbReference type="Pfam" id="PF00175">
    <property type="entry name" value="NAD_binding_1"/>
    <property type="match status" value="1"/>
</dbReference>
<dbReference type="PANTHER" id="PTHR47354">
    <property type="entry name" value="NADH OXIDOREDUCTASE HCR"/>
    <property type="match status" value="1"/>
</dbReference>
<dbReference type="SUPFAM" id="SSF52343">
    <property type="entry name" value="Ferredoxin reductase-like, C-terminal NADP-linked domain"/>
    <property type="match status" value="1"/>
</dbReference>
<dbReference type="InterPro" id="IPR012165">
    <property type="entry name" value="Cyt_c3_hydrogenase_gsu"/>
</dbReference>